<proteinExistence type="predicted"/>
<gene>
    <name evidence="2" type="ORF">GCM10025790_08740</name>
</gene>
<reference evidence="3" key="1">
    <citation type="journal article" date="2019" name="Int. J. Syst. Evol. Microbiol.">
        <title>The Global Catalogue of Microorganisms (GCM) 10K type strain sequencing project: providing services to taxonomists for standard genome sequencing and annotation.</title>
        <authorList>
            <consortium name="The Broad Institute Genomics Platform"/>
            <consortium name="The Broad Institute Genome Sequencing Center for Infectious Disease"/>
            <person name="Wu L."/>
            <person name="Ma J."/>
        </authorList>
    </citation>
    <scope>NUCLEOTIDE SEQUENCE [LARGE SCALE GENOMIC DNA]</scope>
    <source>
        <strain evidence="3">JCM 19129</strain>
    </source>
</reference>
<accession>A0ABP9FU54</accession>
<comment type="caution">
    <text evidence="2">The sequence shown here is derived from an EMBL/GenBank/DDBJ whole genome shotgun (WGS) entry which is preliminary data.</text>
</comment>
<dbReference type="Proteomes" id="UP001500368">
    <property type="component" value="Unassembled WGS sequence"/>
</dbReference>
<name>A0ABP9FU54_9MICC</name>
<dbReference type="RefSeq" id="WP_345476856.1">
    <property type="nucleotide sequence ID" value="NZ_BAABLW010000005.1"/>
</dbReference>
<evidence type="ECO:0008006" key="4">
    <source>
        <dbReference type="Google" id="ProtNLM"/>
    </source>
</evidence>
<evidence type="ECO:0000256" key="1">
    <source>
        <dbReference type="SAM" id="MobiDB-lite"/>
    </source>
</evidence>
<dbReference type="EMBL" id="BAABLW010000005">
    <property type="protein sequence ID" value="GAA4915937.1"/>
    <property type="molecule type" value="Genomic_DNA"/>
</dbReference>
<dbReference type="InterPro" id="IPR009279">
    <property type="entry name" value="Portal_Mu"/>
</dbReference>
<feature type="compositionally biased region" description="Basic and acidic residues" evidence="1">
    <location>
        <begin position="411"/>
        <end position="424"/>
    </location>
</feature>
<protein>
    <recommendedName>
        <fullName evidence="4">Portal protein</fullName>
    </recommendedName>
</protein>
<evidence type="ECO:0000313" key="2">
    <source>
        <dbReference type="EMBL" id="GAA4915937.1"/>
    </source>
</evidence>
<feature type="region of interest" description="Disordered" evidence="1">
    <location>
        <begin position="1"/>
        <end position="23"/>
    </location>
</feature>
<keyword evidence="3" id="KW-1185">Reference proteome</keyword>
<sequence length="485" mass="53827">MTGAPHRELGQPGGITPNLYPHGAAGTPRGTYAVAPLETNFELKFPQSVAVYDRFRRQDSHAGSVIKAITLPINKAHWHLQTEGVRPEVVELVRTELGLPKPGEGRQGRRRRNGVKWAAHLPEAVRTMLWAGFACFEQVYELGDPTSEQADMGDRKIWHLRKLAPRPPATIKRITTERDGGLKSISQMPVDGTEPVEITVDRLVMYVNEKEGADWTGFSILRQAYKNWLIKDVLLKIDAQVAERNGMGIPVVKYGDRAEKSRAESFAQQMRAGATSGGAIPKDWDIEMLGVKGTTVDLIPRIKYHDQEIARSALANFLDLGHENGARSLGETFLDIFMDSLQSLADNIAETATEHIIRDLVVWNFGEDEAYPELSAGDLKANRGIAVDGLARLVGAGIIEPDDKLEAFTRTRYGLPEKDSETSRPRTPGTPETPDYPKLSTIPAPPAGEGTEDDDEEFQETLDALAERVAQQRRQRRQRRTAQES</sequence>
<evidence type="ECO:0000313" key="3">
    <source>
        <dbReference type="Proteomes" id="UP001500368"/>
    </source>
</evidence>
<organism evidence="2 3">
    <name type="scientific">Nesterenkonia rhizosphaerae</name>
    <dbReference type="NCBI Taxonomy" id="1348272"/>
    <lineage>
        <taxon>Bacteria</taxon>
        <taxon>Bacillati</taxon>
        <taxon>Actinomycetota</taxon>
        <taxon>Actinomycetes</taxon>
        <taxon>Micrococcales</taxon>
        <taxon>Micrococcaceae</taxon>
        <taxon>Nesterenkonia</taxon>
    </lineage>
</organism>
<feature type="region of interest" description="Disordered" evidence="1">
    <location>
        <begin position="411"/>
        <end position="458"/>
    </location>
</feature>
<dbReference type="Pfam" id="PF06074">
    <property type="entry name" value="Portal_Mu"/>
    <property type="match status" value="1"/>
</dbReference>